<dbReference type="Gene3D" id="1.10.10.1400">
    <property type="entry name" value="Terminase, small subunit, N-terminal DNA-binding domain, HTH motif"/>
    <property type="match status" value="1"/>
</dbReference>
<dbReference type="PANTHER" id="PTHR41328">
    <property type="entry name" value="TERMINASE SMALL SUBUNIT-RELATED"/>
    <property type="match status" value="1"/>
</dbReference>
<evidence type="ECO:0000256" key="3">
    <source>
        <dbReference type="SAM" id="MobiDB-lite"/>
    </source>
</evidence>
<dbReference type="InterPro" id="IPR052404">
    <property type="entry name" value="SPP1-like_terminase"/>
</dbReference>
<dbReference type="Proteomes" id="UP000189661">
    <property type="component" value="Chromosome"/>
</dbReference>
<accession>A0ABN4XMJ8</accession>
<organism evidence="4 5">
    <name type="scientific">Planococcus faecalis</name>
    <dbReference type="NCBI Taxonomy" id="1598147"/>
    <lineage>
        <taxon>Bacteria</taxon>
        <taxon>Bacillati</taxon>
        <taxon>Bacillota</taxon>
        <taxon>Bacilli</taxon>
        <taxon>Bacillales</taxon>
        <taxon>Caryophanaceae</taxon>
        <taxon>Planococcus</taxon>
    </lineage>
</organism>
<evidence type="ECO:0000256" key="2">
    <source>
        <dbReference type="ARBA" id="ARBA00023219"/>
    </source>
</evidence>
<dbReference type="InterPro" id="IPR038713">
    <property type="entry name" value="Terminase_Gp1_N_sf"/>
</dbReference>
<dbReference type="PANTHER" id="PTHR41328:SF3">
    <property type="entry name" value="PBSX PHAGE TERMINASE SMALL SUBUNIT"/>
    <property type="match status" value="1"/>
</dbReference>
<sequence>MVNWEKIQSEWESSKITIAALAEKHNLKLGTIKSRKSREGWSREPSEKDATKRKKVASVKKDATPKEVFIESEGLTDKQRLFCIYYIKSFNQTMAAIKAGYSPDRAHVTGSELVRNRKVGEEIRRLKGEMRQGLFIDAMDVLEKYIKIAFADITDYVQFGTRESPAVNVVTGERLLDEDGEQIMQPYTYLDLGDSSMVDGSLLSEVKQGRDGISVKLADKMKALEMLSKYFDLLSENDKKQLQEEKLKVDIAKGNAEIEKLSDDNDDGPIEIMISRKGGR</sequence>
<evidence type="ECO:0000313" key="5">
    <source>
        <dbReference type="Proteomes" id="UP000189661"/>
    </source>
</evidence>
<proteinExistence type="predicted"/>
<dbReference type="InterPro" id="IPR005335">
    <property type="entry name" value="Terminase_ssu"/>
</dbReference>
<reference evidence="4 5" key="1">
    <citation type="submission" date="2017-01" db="EMBL/GenBank/DDBJ databases">
        <title>Planococcus faecalis genome complete sequence.</title>
        <authorList>
            <person name="Lee P.C."/>
        </authorList>
    </citation>
    <scope>NUCLEOTIDE SEQUENCE [LARGE SCALE GENOMIC DNA]</scope>
    <source>
        <strain evidence="4 5">AJ003</strain>
    </source>
</reference>
<feature type="compositionally biased region" description="Basic and acidic residues" evidence="3">
    <location>
        <begin position="37"/>
        <end position="50"/>
    </location>
</feature>
<keyword evidence="1" id="KW-1188">Viral release from host cell</keyword>
<dbReference type="RefSeq" id="WP_071154202.1">
    <property type="nucleotide sequence ID" value="NZ_CP019401.1"/>
</dbReference>
<dbReference type="Pfam" id="PF03592">
    <property type="entry name" value="Terminase_2"/>
    <property type="match status" value="1"/>
</dbReference>
<keyword evidence="5" id="KW-1185">Reference proteome</keyword>
<evidence type="ECO:0000256" key="1">
    <source>
        <dbReference type="ARBA" id="ARBA00022612"/>
    </source>
</evidence>
<dbReference type="EMBL" id="CP019401">
    <property type="protein sequence ID" value="AQU79733.1"/>
    <property type="molecule type" value="Genomic_DNA"/>
</dbReference>
<protein>
    <submittedName>
        <fullName evidence="4">Terminase</fullName>
    </submittedName>
</protein>
<evidence type="ECO:0000313" key="4">
    <source>
        <dbReference type="EMBL" id="AQU79733.1"/>
    </source>
</evidence>
<gene>
    <name evidence="4" type="ORF">AJGP001_10860</name>
</gene>
<name>A0ABN4XMJ8_9BACL</name>
<keyword evidence="2" id="KW-0231">Viral genome packaging</keyword>
<feature type="region of interest" description="Disordered" evidence="3">
    <location>
        <begin position="33"/>
        <end position="57"/>
    </location>
</feature>